<feature type="domain" description="Dockerin" evidence="9">
    <location>
        <begin position="818"/>
        <end position="873"/>
    </location>
</feature>
<keyword evidence="2 6" id="KW-0645">Protease</keyword>
<feature type="chain" id="PRO_5009522586" description="Dockerin domain-containing protein" evidence="8">
    <location>
        <begin position="25"/>
        <end position="873"/>
    </location>
</feature>
<sequence length="873" mass="92654">MAPKLGLLRIFFLFLFFIATRSDAAAPDWKLKVDSRMRLAWQLKTGNAGPQLSASAAVPALSRAVVRLVDESATVQSPYVRLVARQGSVATALVDIEHLPEAAEDPAIEFISTPGRAKLYDDPGMVSVRTAWAPTKFGITGEGVLVGIIDTGIDWRHPDFRRKDGTSRIAAILDLSDNINSLKGGDFGVASPYGGILVTQDKINRALNGEGNIREADYMGHGTLVAGCAAGGPGGEGDTLNHYGGAAPGAEIIAVKINAAPMDTLLDSYNIYNGLAFVDSLARALGRPCAINLSLGSSLGSHDGTSDYDKYVAGFAKPSRTGRALTVSAGNERTDRQHASGKFTESAADSTINLGFMVEGVGDNGDDMHLEVWLSHGQPGVKLSVYSPDSSVWGFYSDGAVDSFPLITSVGIVQVFNSFGGPQTQNGDRLIWIDLYDGGYSQFDLHGPSRDIQIAKGLWTLSMSGRTGSFDAYMYSSGALEAKFTTHIDEQGTVGEPATAPEVISVGAYVSRTDWPSLEAGIARGAQVIGALVPGELAAFSSLGPNRKGVLKPEITAPGEWVLSALSRSAWPEDVGPVSIFWTSRGYQRLFFAPDSIHTVSRGTSFSAPIVCGICALLLQADPTLNTQRIKDLLTGTATRDSLTSATPDNLWGYGRANATAALANLITVEKDSLALKGNFEPPDTLWTDSLKYSINADFTRSATALRSFELELSWRADILAPNLPLQTGFHPWDFYLEFDTTLVSQGKLGVKGSTPYGLAGEGEILGLVFNPRSSAKKDSVEVSFSLNKLTGDLGGVDFAEGAGVFQAGAVALRPGRACLMRGDVSGDGKVDIFDLLALLRILSGVAETNGCADLNGDDSTNIFDLLELLRLL</sequence>
<evidence type="ECO:0000256" key="3">
    <source>
        <dbReference type="ARBA" id="ARBA00022801"/>
    </source>
</evidence>
<dbReference type="InterPro" id="IPR022398">
    <property type="entry name" value="Peptidase_S8_His-AS"/>
</dbReference>
<evidence type="ECO:0000256" key="2">
    <source>
        <dbReference type="ARBA" id="ARBA00022670"/>
    </source>
</evidence>
<dbReference type="GO" id="GO:0004553">
    <property type="term" value="F:hydrolase activity, hydrolyzing O-glycosyl compounds"/>
    <property type="evidence" value="ECO:0007669"/>
    <property type="project" value="InterPro"/>
</dbReference>
<feature type="active site" description="Charge relay system" evidence="5 6">
    <location>
        <position position="150"/>
    </location>
</feature>
<dbReference type="GO" id="GO:0004252">
    <property type="term" value="F:serine-type endopeptidase activity"/>
    <property type="evidence" value="ECO:0007669"/>
    <property type="project" value="UniProtKB-UniRule"/>
</dbReference>
<dbReference type="InterPro" id="IPR018247">
    <property type="entry name" value="EF_Hand_1_Ca_BS"/>
</dbReference>
<dbReference type="Proteomes" id="UP000179129">
    <property type="component" value="Unassembled WGS sequence"/>
</dbReference>
<dbReference type="PROSITE" id="PS00138">
    <property type="entry name" value="SUBTILASE_SER"/>
    <property type="match status" value="1"/>
</dbReference>
<keyword evidence="8" id="KW-0732">Signal</keyword>
<dbReference type="GO" id="GO:0006508">
    <property type="term" value="P:proteolysis"/>
    <property type="evidence" value="ECO:0007669"/>
    <property type="project" value="UniProtKB-KW"/>
</dbReference>
<name>A0A1F5YR32_9BACT</name>
<dbReference type="PROSITE" id="PS00137">
    <property type="entry name" value="SUBTILASE_HIS"/>
    <property type="match status" value="1"/>
</dbReference>
<dbReference type="InterPro" id="IPR000209">
    <property type="entry name" value="Peptidase_S8/S53_dom"/>
</dbReference>
<dbReference type="InterPro" id="IPR015500">
    <property type="entry name" value="Peptidase_S8_subtilisin-rel"/>
</dbReference>
<keyword evidence="3 6" id="KW-0378">Hydrolase</keyword>
<dbReference type="AlphaFoldDB" id="A0A1F5YR32"/>
<comment type="similarity">
    <text evidence="1 6 7">Belongs to the peptidase S8 family.</text>
</comment>
<dbReference type="PANTHER" id="PTHR43806">
    <property type="entry name" value="PEPTIDASE S8"/>
    <property type="match status" value="1"/>
</dbReference>
<dbReference type="SUPFAM" id="SSF63446">
    <property type="entry name" value="Type I dockerin domain"/>
    <property type="match status" value="1"/>
</dbReference>
<dbReference type="InterPro" id="IPR002105">
    <property type="entry name" value="Dockerin_1_rpt"/>
</dbReference>
<evidence type="ECO:0000313" key="11">
    <source>
        <dbReference type="Proteomes" id="UP000179129"/>
    </source>
</evidence>
<evidence type="ECO:0000256" key="1">
    <source>
        <dbReference type="ARBA" id="ARBA00011073"/>
    </source>
</evidence>
<reference evidence="10 11" key="1">
    <citation type="journal article" date="2016" name="Nat. Commun.">
        <title>Thousands of microbial genomes shed light on interconnected biogeochemical processes in an aquifer system.</title>
        <authorList>
            <person name="Anantharaman K."/>
            <person name="Brown C.T."/>
            <person name="Hug L.A."/>
            <person name="Sharon I."/>
            <person name="Castelle C.J."/>
            <person name="Probst A.J."/>
            <person name="Thomas B.C."/>
            <person name="Singh A."/>
            <person name="Wilkins M.J."/>
            <person name="Karaoz U."/>
            <person name="Brodie E.L."/>
            <person name="Williams K.H."/>
            <person name="Hubbard S.S."/>
            <person name="Banfield J.F."/>
        </authorList>
    </citation>
    <scope>NUCLEOTIDE SEQUENCE [LARGE SCALE GENOMIC DNA]</scope>
</reference>
<dbReference type="InterPro" id="IPR023828">
    <property type="entry name" value="Peptidase_S8_Ser-AS"/>
</dbReference>
<evidence type="ECO:0000256" key="7">
    <source>
        <dbReference type="RuleBase" id="RU003355"/>
    </source>
</evidence>
<evidence type="ECO:0000256" key="5">
    <source>
        <dbReference type="PIRSR" id="PIRSR615500-1"/>
    </source>
</evidence>
<dbReference type="PROSITE" id="PS51892">
    <property type="entry name" value="SUBTILASE"/>
    <property type="match status" value="1"/>
</dbReference>
<feature type="active site" description="Charge relay system" evidence="5 6">
    <location>
        <position position="605"/>
    </location>
</feature>
<dbReference type="Pfam" id="PF00082">
    <property type="entry name" value="Peptidase_S8"/>
    <property type="match status" value="2"/>
</dbReference>
<evidence type="ECO:0000256" key="8">
    <source>
        <dbReference type="SAM" id="SignalP"/>
    </source>
</evidence>
<feature type="signal peptide" evidence="8">
    <location>
        <begin position="1"/>
        <end position="24"/>
    </location>
</feature>
<evidence type="ECO:0000256" key="6">
    <source>
        <dbReference type="PROSITE-ProRule" id="PRU01240"/>
    </source>
</evidence>
<evidence type="ECO:0000313" key="10">
    <source>
        <dbReference type="EMBL" id="OGG02671.1"/>
    </source>
</evidence>
<dbReference type="STRING" id="1817867.A3F83_03385"/>
<dbReference type="CDD" id="cd14256">
    <property type="entry name" value="Dockerin_I"/>
    <property type="match status" value="1"/>
</dbReference>
<dbReference type="InterPro" id="IPR036439">
    <property type="entry name" value="Dockerin_dom_sf"/>
</dbReference>
<dbReference type="InterPro" id="IPR016134">
    <property type="entry name" value="Dockerin_dom"/>
</dbReference>
<organism evidence="10 11">
    <name type="scientific">Candidatus Glassbacteria bacterium RIFCSPLOWO2_12_FULL_58_11</name>
    <dbReference type="NCBI Taxonomy" id="1817867"/>
    <lineage>
        <taxon>Bacteria</taxon>
        <taxon>Candidatus Glassiibacteriota</taxon>
    </lineage>
</organism>
<protein>
    <recommendedName>
        <fullName evidence="9">Dockerin domain-containing protein</fullName>
    </recommendedName>
</protein>
<dbReference type="PROSITE" id="PS00136">
    <property type="entry name" value="SUBTILASE_ASP"/>
    <property type="match status" value="1"/>
</dbReference>
<dbReference type="Pfam" id="PF00404">
    <property type="entry name" value="Dockerin_1"/>
    <property type="match status" value="1"/>
</dbReference>
<proteinExistence type="inferred from homology"/>
<dbReference type="InterPro" id="IPR023827">
    <property type="entry name" value="Peptidase_S8_Asp-AS"/>
</dbReference>
<feature type="active site" description="Charge relay system" evidence="5 6">
    <location>
        <position position="221"/>
    </location>
</feature>
<dbReference type="Gene3D" id="1.10.1330.10">
    <property type="entry name" value="Dockerin domain"/>
    <property type="match status" value="1"/>
</dbReference>
<gene>
    <name evidence="10" type="ORF">A3F83_03385</name>
</gene>
<dbReference type="Gene3D" id="2.60.120.1290">
    <property type="match status" value="1"/>
</dbReference>
<dbReference type="PROSITE" id="PS00018">
    <property type="entry name" value="EF_HAND_1"/>
    <property type="match status" value="1"/>
</dbReference>
<comment type="caution">
    <text evidence="10">The sequence shown here is derived from an EMBL/GenBank/DDBJ whole genome shotgun (WGS) entry which is preliminary data.</text>
</comment>
<keyword evidence="4 6" id="KW-0720">Serine protease</keyword>
<dbReference type="PANTHER" id="PTHR43806:SF11">
    <property type="entry name" value="CEREVISIN-RELATED"/>
    <property type="match status" value="1"/>
</dbReference>
<dbReference type="InterPro" id="IPR050131">
    <property type="entry name" value="Peptidase_S8_subtilisin-like"/>
</dbReference>
<dbReference type="SUPFAM" id="SSF52743">
    <property type="entry name" value="Subtilisin-like"/>
    <property type="match status" value="1"/>
</dbReference>
<evidence type="ECO:0000256" key="4">
    <source>
        <dbReference type="ARBA" id="ARBA00022825"/>
    </source>
</evidence>
<dbReference type="PRINTS" id="PR00723">
    <property type="entry name" value="SUBTILISIN"/>
</dbReference>
<dbReference type="EMBL" id="MFIX01000179">
    <property type="protein sequence ID" value="OGG02671.1"/>
    <property type="molecule type" value="Genomic_DNA"/>
</dbReference>
<dbReference type="GO" id="GO:0000272">
    <property type="term" value="P:polysaccharide catabolic process"/>
    <property type="evidence" value="ECO:0007669"/>
    <property type="project" value="InterPro"/>
</dbReference>
<evidence type="ECO:0000259" key="9">
    <source>
        <dbReference type="PROSITE" id="PS51766"/>
    </source>
</evidence>
<accession>A0A1F5YR32</accession>
<dbReference type="PROSITE" id="PS51766">
    <property type="entry name" value="DOCKERIN"/>
    <property type="match status" value="1"/>
</dbReference>
<dbReference type="Gene3D" id="3.40.50.200">
    <property type="entry name" value="Peptidase S8/S53 domain"/>
    <property type="match status" value="1"/>
</dbReference>
<dbReference type="InterPro" id="IPR036852">
    <property type="entry name" value="Peptidase_S8/S53_dom_sf"/>
</dbReference>